<dbReference type="GO" id="GO:0016491">
    <property type="term" value="F:oxidoreductase activity"/>
    <property type="evidence" value="ECO:0007669"/>
    <property type="project" value="InterPro"/>
</dbReference>
<keyword evidence="3" id="KW-1185">Reference proteome</keyword>
<dbReference type="Gene3D" id="3.40.50.720">
    <property type="entry name" value="NAD(P)-binding Rossmann-like Domain"/>
    <property type="match status" value="1"/>
</dbReference>
<dbReference type="InterPro" id="IPR052733">
    <property type="entry name" value="Chloroplast_QOR"/>
</dbReference>
<dbReference type="CDD" id="cd08267">
    <property type="entry name" value="MDR1"/>
    <property type="match status" value="1"/>
</dbReference>
<dbReference type="EMBL" id="RXIC02000019">
    <property type="protein sequence ID" value="KAB1225531.1"/>
    <property type="molecule type" value="Genomic_DNA"/>
</dbReference>
<sequence length="290" mass="30330">MEAASISPIDWKIQQGMLRPMLPSHLPCIPGTDVAGEIVEVGSGVKNLKAGDKVVAMLNFYTGGALAEFIAAKASLTVARPAEVSAAEVAGLPAAGLTVHQALTVSAGIKLDGSGKPANILITGASTGSGHFAVQLAKLGNTHVTAICAPQQVQFVKSLGADEVVDCTTPEGAALKSPSGKKYDVVIHSAEPIPWETFQPNLASNGKIFDVNPTIAAIKSYALKKLIFSKKQLIPVILSSKAENLDFLVKLVKEGKLKTAIDSKYSLIKAEDAWAKNIDEKTAGKIIVEP</sequence>
<name>A0A6A1WJY8_9ROSI</name>
<accession>A0A6A1WJY8</accession>
<evidence type="ECO:0000313" key="2">
    <source>
        <dbReference type="EMBL" id="KAB1225531.1"/>
    </source>
</evidence>
<reference evidence="2 3" key="1">
    <citation type="journal article" date="2019" name="Plant Biotechnol. J.">
        <title>The red bayberry genome and genetic basis of sex determination.</title>
        <authorList>
            <person name="Jia H.M."/>
            <person name="Jia H.J."/>
            <person name="Cai Q.L."/>
            <person name="Wang Y."/>
            <person name="Zhao H.B."/>
            <person name="Yang W.F."/>
            <person name="Wang G.Y."/>
            <person name="Li Y.H."/>
            <person name="Zhan D.L."/>
            <person name="Shen Y.T."/>
            <person name="Niu Q.F."/>
            <person name="Chang L."/>
            <person name="Qiu J."/>
            <person name="Zhao L."/>
            <person name="Xie H.B."/>
            <person name="Fu W.Y."/>
            <person name="Jin J."/>
            <person name="Li X.W."/>
            <person name="Jiao Y."/>
            <person name="Zhou C.C."/>
            <person name="Tu T."/>
            <person name="Chai C.Y."/>
            <person name="Gao J.L."/>
            <person name="Fan L.J."/>
            <person name="van de Weg E."/>
            <person name="Wang J.Y."/>
            <person name="Gao Z.S."/>
        </authorList>
    </citation>
    <scope>NUCLEOTIDE SEQUENCE [LARGE SCALE GENOMIC DNA]</scope>
    <source>
        <tissue evidence="2">Leaves</tissue>
    </source>
</reference>
<dbReference type="SUPFAM" id="SSF51735">
    <property type="entry name" value="NAD(P)-binding Rossmann-fold domains"/>
    <property type="match status" value="1"/>
</dbReference>
<dbReference type="PANTHER" id="PTHR44013">
    <property type="entry name" value="ZINC-TYPE ALCOHOL DEHYDROGENASE-LIKE PROTEIN C16A3.02C"/>
    <property type="match status" value="1"/>
</dbReference>
<evidence type="ECO:0000259" key="1">
    <source>
        <dbReference type="SMART" id="SM00829"/>
    </source>
</evidence>
<dbReference type="InterPro" id="IPR020843">
    <property type="entry name" value="ER"/>
</dbReference>
<dbReference type="Pfam" id="PF13602">
    <property type="entry name" value="ADH_zinc_N_2"/>
    <property type="match status" value="1"/>
</dbReference>
<protein>
    <recommendedName>
        <fullName evidence="1">Enoyl reductase (ER) domain-containing protein</fullName>
    </recommendedName>
</protein>
<dbReference type="InterPro" id="IPR011032">
    <property type="entry name" value="GroES-like_sf"/>
</dbReference>
<dbReference type="InterPro" id="IPR013154">
    <property type="entry name" value="ADH-like_N"/>
</dbReference>
<dbReference type="Proteomes" id="UP000516437">
    <property type="component" value="Chromosome 1"/>
</dbReference>
<dbReference type="Gene3D" id="3.90.180.10">
    <property type="entry name" value="Medium-chain alcohol dehydrogenases, catalytic domain"/>
    <property type="match status" value="1"/>
</dbReference>
<dbReference type="Pfam" id="PF08240">
    <property type="entry name" value="ADH_N"/>
    <property type="match status" value="1"/>
</dbReference>
<dbReference type="SMART" id="SM00829">
    <property type="entry name" value="PKS_ER"/>
    <property type="match status" value="1"/>
</dbReference>
<organism evidence="2 3">
    <name type="scientific">Morella rubra</name>
    <name type="common">Chinese bayberry</name>
    <dbReference type="NCBI Taxonomy" id="262757"/>
    <lineage>
        <taxon>Eukaryota</taxon>
        <taxon>Viridiplantae</taxon>
        <taxon>Streptophyta</taxon>
        <taxon>Embryophyta</taxon>
        <taxon>Tracheophyta</taxon>
        <taxon>Spermatophyta</taxon>
        <taxon>Magnoliopsida</taxon>
        <taxon>eudicotyledons</taxon>
        <taxon>Gunneridae</taxon>
        <taxon>Pentapetalae</taxon>
        <taxon>rosids</taxon>
        <taxon>fabids</taxon>
        <taxon>Fagales</taxon>
        <taxon>Myricaceae</taxon>
        <taxon>Morella</taxon>
    </lineage>
</organism>
<comment type="caution">
    <text evidence="2">The sequence shown here is derived from an EMBL/GenBank/DDBJ whole genome shotgun (WGS) entry which is preliminary data.</text>
</comment>
<dbReference type="OrthoDB" id="48317at2759"/>
<gene>
    <name evidence="2" type="ORF">CJ030_MR1G017494</name>
</gene>
<feature type="domain" description="Enoyl reductase (ER)" evidence="1">
    <location>
        <begin position="4"/>
        <end position="288"/>
    </location>
</feature>
<dbReference type="SUPFAM" id="SSF50129">
    <property type="entry name" value="GroES-like"/>
    <property type="match status" value="1"/>
</dbReference>
<dbReference type="AlphaFoldDB" id="A0A6A1WJY8"/>
<evidence type="ECO:0000313" key="3">
    <source>
        <dbReference type="Proteomes" id="UP000516437"/>
    </source>
</evidence>
<dbReference type="PANTHER" id="PTHR44013:SF1">
    <property type="entry name" value="ZINC-TYPE ALCOHOL DEHYDROGENASE-LIKE PROTEIN C16A3.02C"/>
    <property type="match status" value="1"/>
</dbReference>
<proteinExistence type="predicted"/>
<dbReference type="InterPro" id="IPR036291">
    <property type="entry name" value="NAD(P)-bd_dom_sf"/>
</dbReference>